<accession>A0A8S5M0G1</accession>
<dbReference type="EMBL" id="BK014790">
    <property type="protein sequence ID" value="DAD75801.1"/>
    <property type="molecule type" value="Genomic_DNA"/>
</dbReference>
<evidence type="ECO:0000313" key="1">
    <source>
        <dbReference type="EMBL" id="DAD75801.1"/>
    </source>
</evidence>
<organism evidence="1">
    <name type="scientific">Siphoviridae sp. ct37J14</name>
    <dbReference type="NCBI Taxonomy" id="2826280"/>
    <lineage>
        <taxon>Viruses</taxon>
        <taxon>Duplodnaviria</taxon>
        <taxon>Heunggongvirae</taxon>
        <taxon>Uroviricota</taxon>
        <taxon>Caudoviricetes</taxon>
    </lineage>
</organism>
<name>A0A8S5M0G1_9CAUD</name>
<sequence length="250" mass="28443">MAYEMFQYQPNPNDYYRDLTQSFIDEQWYNTSAKTPENGGELLEQNEIGSNEYSCVQAWVVPTVATTSTGQKDTIDFLQLIFRDIDHFVVRGLYYKFDGNVWIVHDSGKFDGLPRGVGVRRCNNVMRIKDEANDTIFSAPCVVDYDMQSPSVQVSTPIITPNNHAVVMVQGNDDVYRLFKYNTRYMLGGRPFKLLSYQNAINAYGMSKPTLLTLELYLDEAHAGDDIVNQLADNSSVDYPMDENAPFPMS</sequence>
<protein>
    <submittedName>
        <fullName evidence="1">Head closure knob</fullName>
    </submittedName>
</protein>
<reference evidence="1" key="1">
    <citation type="journal article" date="2021" name="Proc. Natl. Acad. Sci. U.S.A.">
        <title>A Catalog of Tens of Thousands of Viruses from Human Metagenomes Reveals Hidden Associations with Chronic Diseases.</title>
        <authorList>
            <person name="Tisza M.J."/>
            <person name="Buck C.B."/>
        </authorList>
    </citation>
    <scope>NUCLEOTIDE SEQUENCE</scope>
    <source>
        <strain evidence="1">Ct37J14</strain>
    </source>
</reference>
<proteinExistence type="predicted"/>